<evidence type="ECO:0000256" key="1">
    <source>
        <dbReference type="SAM" id="Phobius"/>
    </source>
</evidence>
<keyword evidence="1" id="KW-0472">Membrane</keyword>
<keyword evidence="1" id="KW-0812">Transmembrane</keyword>
<reference evidence="2 3" key="1">
    <citation type="submission" date="2014-07" db="EMBL/GenBank/DDBJ databases">
        <title>Complete Genome Sequence of Dyella japonica Strain A8 Isolated from Malaysian Tropical Soil.</title>
        <authorList>
            <person name="Hui R.K.H."/>
            <person name="Chen J.-W."/>
            <person name="Chan K.-G."/>
            <person name="Leung F.C.C."/>
        </authorList>
    </citation>
    <scope>NUCLEOTIDE SEQUENCE [LARGE SCALE GENOMIC DNA]</scope>
    <source>
        <strain evidence="2 3">A8</strain>
    </source>
</reference>
<gene>
    <name evidence="2" type="ORF">HY57_12005</name>
</gene>
<feature type="transmembrane region" description="Helical" evidence="1">
    <location>
        <begin position="108"/>
        <end position="127"/>
    </location>
</feature>
<feature type="transmembrane region" description="Helical" evidence="1">
    <location>
        <begin position="55"/>
        <end position="72"/>
    </location>
</feature>
<dbReference type="PATRIC" id="fig|1217721.7.peg.2474"/>
<dbReference type="STRING" id="1217721.HY57_12005"/>
<dbReference type="AlphaFoldDB" id="A0A075K723"/>
<evidence type="ECO:0000313" key="2">
    <source>
        <dbReference type="EMBL" id="AIF47933.1"/>
    </source>
</evidence>
<sequence>MNTGEGPMPRPAMHSASPSQLPMAGSYRLTVRHCFLASAFLLLVLAVVIPNSLPIPTAIMMALTCMLALPGIRLGQGLRNLLTLYLYSVIVTVIYLIVGGLHDAPLMGLAQIAAVYILSPLAWLLIANGLCRYLDVSRLVDWFTLLSLLCALSVAVFFYLYLRHGAAAVAFFFEGANVNLNEGFSGATMHVYGSMIFLCGGFFSSPELIKHRPFRFALLAMLLICAITSGRSALILSVPTGFVLGWILSSRTAGHARTSVMTRTVRYGLPLLIAVVAVLFLLQTYTKISLPVVINAVTTKVASGGGSARSQMAVSLYQGILENGGLGSGHGIGVRFISDSIHPWRYELVWLATLFRVGLLGTIIYVLPFFLYVAWVVKLALSCRLTPQHKFMFSGFVCAFLGTNTNPYIEAFALQWMYVFPLVAMFMDYPMILKRMPK</sequence>
<dbReference type="EMBL" id="CP008884">
    <property type="protein sequence ID" value="AIF47933.1"/>
    <property type="molecule type" value="Genomic_DNA"/>
</dbReference>
<feature type="transmembrane region" description="Helical" evidence="1">
    <location>
        <begin position="182"/>
        <end position="204"/>
    </location>
</feature>
<feature type="transmembrane region" description="Helical" evidence="1">
    <location>
        <begin position="348"/>
        <end position="375"/>
    </location>
</feature>
<dbReference type="RefSeq" id="WP_019466796.1">
    <property type="nucleotide sequence ID" value="NZ_ALOY01000178.1"/>
</dbReference>
<accession>A0A075K723</accession>
<protein>
    <submittedName>
        <fullName evidence="2">Uncharacterized protein</fullName>
    </submittedName>
</protein>
<feature type="transmembrane region" description="Helical" evidence="1">
    <location>
        <begin position="267"/>
        <end position="285"/>
    </location>
</feature>
<feature type="transmembrane region" description="Helical" evidence="1">
    <location>
        <begin position="413"/>
        <end position="433"/>
    </location>
</feature>
<feature type="transmembrane region" description="Helical" evidence="1">
    <location>
        <begin position="84"/>
        <end position="102"/>
    </location>
</feature>
<organism evidence="2 3">
    <name type="scientific">Dyella japonica A8</name>
    <dbReference type="NCBI Taxonomy" id="1217721"/>
    <lineage>
        <taxon>Bacteria</taxon>
        <taxon>Pseudomonadati</taxon>
        <taxon>Pseudomonadota</taxon>
        <taxon>Gammaproteobacteria</taxon>
        <taxon>Lysobacterales</taxon>
        <taxon>Rhodanobacteraceae</taxon>
        <taxon>Dyella</taxon>
    </lineage>
</organism>
<proteinExistence type="predicted"/>
<evidence type="ECO:0000313" key="3">
    <source>
        <dbReference type="Proteomes" id="UP000027987"/>
    </source>
</evidence>
<name>A0A075K723_9GAMM</name>
<feature type="transmembrane region" description="Helical" evidence="1">
    <location>
        <begin position="29"/>
        <end position="49"/>
    </location>
</feature>
<feature type="transmembrane region" description="Helical" evidence="1">
    <location>
        <begin position="139"/>
        <end position="162"/>
    </location>
</feature>
<dbReference type="OrthoDB" id="5936674at2"/>
<dbReference type="Proteomes" id="UP000027987">
    <property type="component" value="Chromosome"/>
</dbReference>
<keyword evidence="3" id="KW-1185">Reference proteome</keyword>
<dbReference type="KEGG" id="dja:HY57_12005"/>
<dbReference type="HOGENOM" id="CLU_037615_0_0_6"/>
<keyword evidence="1" id="KW-1133">Transmembrane helix</keyword>
<feature type="transmembrane region" description="Helical" evidence="1">
    <location>
        <begin position="216"/>
        <end position="247"/>
    </location>
</feature>